<evidence type="ECO:0000256" key="7">
    <source>
        <dbReference type="ARBA" id="ARBA00023065"/>
    </source>
</evidence>
<feature type="transmembrane region" description="Helical" evidence="9">
    <location>
        <begin position="757"/>
        <end position="777"/>
    </location>
</feature>
<organism evidence="10">
    <name type="scientific">hydrothermal vent metagenome</name>
    <dbReference type="NCBI Taxonomy" id="652676"/>
    <lineage>
        <taxon>unclassified sequences</taxon>
        <taxon>metagenomes</taxon>
        <taxon>ecological metagenomes</taxon>
    </lineage>
</organism>
<dbReference type="GO" id="GO:0016020">
    <property type="term" value="C:membrane"/>
    <property type="evidence" value="ECO:0007669"/>
    <property type="project" value="InterPro"/>
</dbReference>
<keyword evidence="2" id="KW-0813">Transport</keyword>
<feature type="transmembrane region" description="Helical" evidence="9">
    <location>
        <begin position="252"/>
        <end position="270"/>
    </location>
</feature>
<dbReference type="Pfam" id="PF03030">
    <property type="entry name" value="H_PPase"/>
    <property type="match status" value="3"/>
</dbReference>
<dbReference type="PANTHER" id="PTHR31998">
    <property type="entry name" value="K(+)-INSENSITIVE PYROPHOSPHATE-ENERGIZED PROTON PUMP"/>
    <property type="match status" value="1"/>
</dbReference>
<keyword evidence="3 9" id="KW-0812">Transmembrane</keyword>
<reference evidence="10" key="1">
    <citation type="submission" date="2018-06" db="EMBL/GenBank/DDBJ databases">
        <authorList>
            <person name="Zhirakovskaya E."/>
        </authorList>
    </citation>
    <scope>NUCLEOTIDE SEQUENCE</scope>
</reference>
<keyword evidence="4" id="KW-0460">Magnesium</keyword>
<dbReference type="EMBL" id="UOGK01000583">
    <property type="protein sequence ID" value="VAX41713.1"/>
    <property type="molecule type" value="Genomic_DNA"/>
</dbReference>
<dbReference type="AlphaFoldDB" id="A0A3B1DXB2"/>
<feature type="transmembrane region" description="Helical" evidence="9">
    <location>
        <begin position="139"/>
        <end position="165"/>
    </location>
</feature>
<name>A0A3B1DXB2_9ZZZZ</name>
<keyword evidence="7" id="KW-0406">Ion transport</keyword>
<evidence type="ECO:0000313" key="10">
    <source>
        <dbReference type="EMBL" id="VAX41713.1"/>
    </source>
</evidence>
<feature type="transmembrane region" description="Helical" evidence="9">
    <location>
        <begin position="282"/>
        <end position="304"/>
    </location>
</feature>
<accession>A0A3B1DXB2</accession>
<feature type="transmembrane region" description="Helical" evidence="9">
    <location>
        <begin position="20"/>
        <end position="40"/>
    </location>
</feature>
<evidence type="ECO:0000256" key="6">
    <source>
        <dbReference type="ARBA" id="ARBA00022989"/>
    </source>
</evidence>
<feature type="transmembrane region" description="Helical" evidence="9">
    <location>
        <begin position="440"/>
        <end position="461"/>
    </location>
</feature>
<keyword evidence="6 9" id="KW-1133">Transmembrane helix</keyword>
<keyword evidence="8 9" id="KW-0472">Membrane</keyword>
<proteinExistence type="inferred from homology"/>
<evidence type="ECO:0000256" key="5">
    <source>
        <dbReference type="ARBA" id="ARBA00022967"/>
    </source>
</evidence>
<dbReference type="GO" id="GO:0004427">
    <property type="term" value="F:inorganic diphosphate phosphatase activity"/>
    <property type="evidence" value="ECO:0007669"/>
    <property type="project" value="UniProtKB-EC"/>
</dbReference>
<evidence type="ECO:0000256" key="9">
    <source>
        <dbReference type="SAM" id="Phobius"/>
    </source>
</evidence>
<protein>
    <submittedName>
        <fullName evidence="10">Pyrophosphate-energized proton pump</fullName>
        <ecNumber evidence="10">3.6.1.1</ecNumber>
    </submittedName>
</protein>
<keyword evidence="5" id="KW-1278">Translocase</keyword>
<dbReference type="InterPro" id="IPR004131">
    <property type="entry name" value="PPase-energised_H-pump"/>
</dbReference>
<feature type="transmembrane region" description="Helical" evidence="9">
    <location>
        <begin position="171"/>
        <end position="193"/>
    </location>
</feature>
<evidence type="ECO:0000256" key="1">
    <source>
        <dbReference type="ARBA" id="ARBA00004127"/>
    </source>
</evidence>
<gene>
    <name evidence="10" type="ORF">MNBD_PLANCTO03-627</name>
</gene>
<dbReference type="NCBIfam" id="NF001960">
    <property type="entry name" value="PRK00733.3-5"/>
    <property type="match status" value="1"/>
</dbReference>
<feature type="transmembrane region" description="Helical" evidence="9">
    <location>
        <begin position="889"/>
        <end position="911"/>
    </location>
</feature>
<feature type="transmembrane region" description="Helical" evidence="9">
    <location>
        <begin position="505"/>
        <end position="525"/>
    </location>
</feature>
<feature type="transmembrane region" description="Helical" evidence="9">
    <location>
        <begin position="415"/>
        <end position="434"/>
    </location>
</feature>
<feature type="transmembrane region" description="Helical" evidence="9">
    <location>
        <begin position="71"/>
        <end position="91"/>
    </location>
</feature>
<comment type="subcellular location">
    <subcellularLocation>
        <location evidence="1">Endomembrane system</location>
        <topology evidence="1">Multi-pass membrane protein</topology>
    </subcellularLocation>
</comment>
<feature type="transmembrane region" description="Helical" evidence="9">
    <location>
        <begin position="783"/>
        <end position="805"/>
    </location>
</feature>
<evidence type="ECO:0000256" key="2">
    <source>
        <dbReference type="ARBA" id="ARBA00022448"/>
    </source>
</evidence>
<feature type="transmembrane region" description="Helical" evidence="9">
    <location>
        <begin position="356"/>
        <end position="380"/>
    </location>
</feature>
<feature type="transmembrane region" description="Helical" evidence="9">
    <location>
        <begin position="668"/>
        <end position="690"/>
    </location>
</feature>
<evidence type="ECO:0000256" key="3">
    <source>
        <dbReference type="ARBA" id="ARBA00022692"/>
    </source>
</evidence>
<sequence length="919" mass="96505">MNTTMPITLASLGDIPWPYFIAPIAAIAALIMARVFAASVMKKTEGDDEMVRIAQAVREGAMAYLTRQYRVVAMVFVVLVLFLAALVGLKLQPWQTLIGVPIAGLLSGLCGWFGMKMATNASARTTAAVKDSLNDGLTVAFRSGAVMGLNVVGFALLDISIWFGIFNAMDVHISQLTTIMLSFGMGASTQALFARVGGGIYTKAADVGADLVGKVEAGIPEDDARNPATIADNVGDNVGDVAGMGADLYESYYGSILATMALGAAAAFTIGKTGAESTTLALGLAAAPIALAGIGILCSILGVFTVKARDNAGFNELLKSLHKGVYVASGLIVLGAFGLLYMLFGNSPEGTLPFAWWGLGFSIVSGLAAGLVIAHATEYYTSYEHPPTRRIAEQALTGPATVIIAGIAEGMKSTWASLLTVVIAILAAFGFAGGGENFLMGLYGVGIAAVGMLSTLGITLATDAYGPIADNAGGNAEMTDQPAFVRERTDMLDSLGNTTAATGKGFAIGSAALTALALFAAYIQIVQIQITTQAETYAAKNAGVQDAPYVIYQGYHKFAVVDPTQTDEDGKPYVDGGMLVDRFQFEGLDVGFDEAIKKGQTLETVVPLASRGGVKGVDFNHARTFLVTHSFDHNGHTETMQFEIISTRNGRLQDILAFYDVTIANPRLLGGIFIGVLLAFLFCALTMNAVGRAAYEMMGECRRQFGKMREAFRANGMSEEQIADPMQWPKQVEFEGVTYPDYAECVSISTAGAQREMVIPSILAICIPIAVGLILSVPGVLGMLAGGLTSGFAVAVFMANAGGAWDNAKKLLESYGTITANDAINNEEQRNKIPETIRKSILAKAEEMIRTGHGDDAVYGKGSDDHKATVVGDTVGDPFKDTSGPSLNILIKLISIVSVVFAGLIVAYGPIISSLLGLT</sequence>
<dbReference type="EC" id="3.6.1.1" evidence="10"/>
<dbReference type="GO" id="GO:0012505">
    <property type="term" value="C:endomembrane system"/>
    <property type="evidence" value="ECO:0007669"/>
    <property type="project" value="UniProtKB-SubCell"/>
</dbReference>
<dbReference type="HAMAP" id="MF_01129">
    <property type="entry name" value="PPase_energized_pump"/>
    <property type="match status" value="1"/>
</dbReference>
<evidence type="ECO:0000256" key="8">
    <source>
        <dbReference type="ARBA" id="ARBA00023136"/>
    </source>
</evidence>
<dbReference type="GO" id="GO:0009678">
    <property type="term" value="F:diphosphate hydrolysis-driven proton transmembrane transporter activity"/>
    <property type="evidence" value="ECO:0007669"/>
    <property type="project" value="InterPro"/>
</dbReference>
<feature type="transmembrane region" description="Helical" evidence="9">
    <location>
        <begin position="97"/>
        <end position="118"/>
    </location>
</feature>
<evidence type="ECO:0000256" key="4">
    <source>
        <dbReference type="ARBA" id="ARBA00022842"/>
    </source>
</evidence>
<keyword evidence="10" id="KW-0378">Hydrolase</keyword>
<dbReference type="PIRSF" id="PIRSF001265">
    <property type="entry name" value="H+-PPase"/>
    <property type="match status" value="1"/>
</dbReference>
<feature type="transmembrane region" description="Helical" evidence="9">
    <location>
        <begin position="325"/>
        <end position="344"/>
    </location>
</feature>